<evidence type="ECO:0000256" key="3">
    <source>
        <dbReference type="ARBA" id="ARBA00022490"/>
    </source>
</evidence>
<dbReference type="GO" id="GO:0004180">
    <property type="term" value="F:carboxypeptidase activity"/>
    <property type="evidence" value="ECO:0007669"/>
    <property type="project" value="UniProtKB-KW"/>
</dbReference>
<dbReference type="Proteomes" id="UP000199140">
    <property type="component" value="Unassembled WGS sequence"/>
</dbReference>
<proteinExistence type="inferred from homology"/>
<keyword evidence="9" id="KW-0170">Cobalt</keyword>
<dbReference type="GO" id="GO:0006526">
    <property type="term" value="P:L-arginine biosynthetic process"/>
    <property type="evidence" value="ECO:0007669"/>
    <property type="project" value="UniProtKB-KW"/>
</dbReference>
<evidence type="ECO:0000256" key="1">
    <source>
        <dbReference type="ARBA" id="ARBA00001947"/>
    </source>
</evidence>
<sequence length="410" mass="42852">MTEPAQTVPPPSGPPDPVALLGTLVAFDTVSDRSNLPLIDWAEAYCRGHGAAVERVPDPTGRKAALLVSVGPFETRPGYVLSGHSDVVPAEGQPWSSDPFVLREAGGRLYGRGTSDMKGFLAVCLALLPEMVAADLATPIHLAISYDEEVGCLGVRPLIARMLERVPRPLGCFVGEPTGMDVVVGHKGKSAARLTFRGRASHSALAPQGVNAVEYAARFIEHVRLSAETIARDGARDLLYDVPHTTGLSSVVRGGTALNIVPDTCSVAFEYRAIGADDAAALAAAAIGYATGTLAPLMRAGDPACGVDVEPLIDYPGLDTDPEAEIVTLAKRLAGRNGHAKVSYGTEGGLFERLGGVPAVVIGPGSIARAHRADEYVTRDELEACAGFVRRLIRTCTTGSASSFRGALPV</sequence>
<protein>
    <submittedName>
        <fullName evidence="12">Acetylornithine deacetylase</fullName>
    </submittedName>
    <submittedName>
        <fullName evidence="11">Carboxypeptidase</fullName>
        <ecNumber evidence="11">3.5.1.16</ecNumber>
    </submittedName>
</protein>
<dbReference type="NCBIfam" id="NF005710">
    <property type="entry name" value="PRK07522.1"/>
    <property type="match status" value="1"/>
</dbReference>
<dbReference type="SUPFAM" id="SSF53187">
    <property type="entry name" value="Zn-dependent exopeptidases"/>
    <property type="match status" value="1"/>
</dbReference>
<evidence type="ECO:0000313" key="11">
    <source>
        <dbReference type="EMBL" id="APT30483.1"/>
    </source>
</evidence>
<organism evidence="12 14">
    <name type="scientific">Methylobacterium phyllosphaerae</name>
    <dbReference type="NCBI Taxonomy" id="418223"/>
    <lineage>
        <taxon>Bacteria</taxon>
        <taxon>Pseudomonadati</taxon>
        <taxon>Pseudomonadota</taxon>
        <taxon>Alphaproteobacteria</taxon>
        <taxon>Hyphomicrobiales</taxon>
        <taxon>Methylobacteriaceae</taxon>
        <taxon>Methylobacterium</taxon>
    </lineage>
</organism>
<dbReference type="GO" id="GO:0046872">
    <property type="term" value="F:metal ion binding"/>
    <property type="evidence" value="ECO:0007669"/>
    <property type="project" value="UniProtKB-KW"/>
</dbReference>
<dbReference type="Gene3D" id="3.30.70.360">
    <property type="match status" value="1"/>
</dbReference>
<keyword evidence="13" id="KW-1185">Reference proteome</keyword>
<keyword evidence="3" id="KW-0963">Cytoplasm</keyword>
<dbReference type="PROSITE" id="PS00759">
    <property type="entry name" value="ARGE_DAPE_CPG2_2"/>
    <property type="match status" value="1"/>
</dbReference>
<comment type="similarity">
    <text evidence="2">Belongs to the peptidase M20A family. ArgE subfamily.</text>
</comment>
<dbReference type="Pfam" id="PF01546">
    <property type="entry name" value="Peptidase_M20"/>
    <property type="match status" value="1"/>
</dbReference>
<dbReference type="InterPro" id="IPR010169">
    <property type="entry name" value="AcOrn-deacetyl"/>
</dbReference>
<comment type="cofactor">
    <cofactor evidence="1">
        <name>Zn(2+)</name>
        <dbReference type="ChEBI" id="CHEBI:29105"/>
    </cofactor>
</comment>
<dbReference type="InterPro" id="IPR001261">
    <property type="entry name" value="ArgE/DapE_CS"/>
</dbReference>
<dbReference type="Gene3D" id="3.40.630.10">
    <property type="entry name" value="Zn peptidases"/>
    <property type="match status" value="1"/>
</dbReference>
<dbReference type="PANTHER" id="PTHR43808:SF31">
    <property type="entry name" value="N-ACETYL-L-CITRULLINE DEACETYLASE"/>
    <property type="match status" value="1"/>
</dbReference>
<keyword evidence="4" id="KW-0055">Arginine biosynthesis</keyword>
<keyword evidence="6" id="KW-0479">Metal-binding</keyword>
<dbReference type="KEGG" id="mphy:MCBMB27_01192"/>
<keyword evidence="11" id="KW-0645">Protease</keyword>
<dbReference type="Pfam" id="PF07687">
    <property type="entry name" value="M20_dimer"/>
    <property type="match status" value="1"/>
</dbReference>
<dbReference type="RefSeq" id="WP_075380030.1">
    <property type="nucleotide sequence ID" value="NZ_CP015367.1"/>
</dbReference>
<dbReference type="EMBL" id="FOPK01000031">
    <property type="protein sequence ID" value="SFH55052.1"/>
    <property type="molecule type" value="Genomic_DNA"/>
</dbReference>
<dbReference type="InterPro" id="IPR050072">
    <property type="entry name" value="Peptidase_M20A"/>
</dbReference>
<evidence type="ECO:0000256" key="9">
    <source>
        <dbReference type="ARBA" id="ARBA00023285"/>
    </source>
</evidence>
<evidence type="ECO:0000313" key="14">
    <source>
        <dbReference type="Proteomes" id="UP000199140"/>
    </source>
</evidence>
<evidence type="ECO:0000313" key="12">
    <source>
        <dbReference type="EMBL" id="SFH55052.1"/>
    </source>
</evidence>
<dbReference type="CDD" id="cd03894">
    <property type="entry name" value="M20_ArgE"/>
    <property type="match status" value="1"/>
</dbReference>
<dbReference type="EMBL" id="CP015367">
    <property type="protein sequence ID" value="APT30483.1"/>
    <property type="molecule type" value="Genomic_DNA"/>
</dbReference>
<evidence type="ECO:0000259" key="10">
    <source>
        <dbReference type="Pfam" id="PF07687"/>
    </source>
</evidence>
<evidence type="ECO:0000256" key="8">
    <source>
        <dbReference type="ARBA" id="ARBA00022833"/>
    </source>
</evidence>
<dbReference type="InterPro" id="IPR002933">
    <property type="entry name" value="Peptidase_M20"/>
</dbReference>
<keyword evidence="5" id="KW-0028">Amino-acid biosynthesis</keyword>
<dbReference type="PANTHER" id="PTHR43808">
    <property type="entry name" value="ACETYLORNITHINE DEACETYLASE"/>
    <property type="match status" value="1"/>
</dbReference>
<evidence type="ECO:0000313" key="13">
    <source>
        <dbReference type="Proteomes" id="UP000185487"/>
    </source>
</evidence>
<accession>A0AAE8HWU1</accession>
<gene>
    <name evidence="11" type="ORF">MCBMB27_01192</name>
    <name evidence="12" type="ORF">SAMN05192567_13125</name>
</gene>
<dbReference type="SUPFAM" id="SSF55031">
    <property type="entry name" value="Bacterial exopeptidase dimerisation domain"/>
    <property type="match status" value="1"/>
</dbReference>
<dbReference type="GO" id="GO:0008777">
    <property type="term" value="F:acetylornithine deacetylase activity"/>
    <property type="evidence" value="ECO:0007669"/>
    <property type="project" value="UniProtKB-EC"/>
</dbReference>
<evidence type="ECO:0000256" key="2">
    <source>
        <dbReference type="ARBA" id="ARBA00005691"/>
    </source>
</evidence>
<name>A0AAE8HWU1_9HYPH</name>
<dbReference type="InterPro" id="IPR011650">
    <property type="entry name" value="Peptidase_M20_dimer"/>
</dbReference>
<dbReference type="Proteomes" id="UP000185487">
    <property type="component" value="Chromosome"/>
</dbReference>
<dbReference type="NCBIfam" id="TIGR01892">
    <property type="entry name" value="AcOrn-deacetyl"/>
    <property type="match status" value="1"/>
</dbReference>
<evidence type="ECO:0000256" key="4">
    <source>
        <dbReference type="ARBA" id="ARBA00022571"/>
    </source>
</evidence>
<dbReference type="EC" id="3.5.1.16" evidence="11"/>
<feature type="domain" description="Peptidase M20 dimerisation" evidence="10">
    <location>
        <begin position="184"/>
        <end position="285"/>
    </location>
</feature>
<keyword evidence="11" id="KW-0121">Carboxypeptidase</keyword>
<evidence type="ECO:0000256" key="6">
    <source>
        <dbReference type="ARBA" id="ARBA00022723"/>
    </source>
</evidence>
<evidence type="ECO:0000256" key="7">
    <source>
        <dbReference type="ARBA" id="ARBA00022801"/>
    </source>
</evidence>
<dbReference type="AlphaFoldDB" id="A0AAE8HWU1"/>
<reference evidence="11 13" key="1">
    <citation type="submission" date="2016-04" db="EMBL/GenBank/DDBJ databases">
        <title>Complete genome sequencing and analysis of CBMB27, Methylobacterium phyllosphaerae isolated from leaf tissues of rice (Oryza sativa L.).</title>
        <authorList>
            <person name="Lee Y."/>
            <person name="Hwangbo K."/>
            <person name="Chung H."/>
            <person name="Yoo J."/>
            <person name="Kim K.Y."/>
            <person name="Sa T.M."/>
            <person name="Um Y."/>
            <person name="Madhaiyan M."/>
        </authorList>
    </citation>
    <scope>NUCLEOTIDE SEQUENCE [LARGE SCALE GENOMIC DNA]</scope>
    <source>
        <strain evidence="11 13">CBMB27</strain>
    </source>
</reference>
<dbReference type="InterPro" id="IPR036264">
    <property type="entry name" value="Bact_exopeptidase_dim_dom"/>
</dbReference>
<keyword evidence="7 11" id="KW-0378">Hydrolase</keyword>
<reference evidence="12 14" key="2">
    <citation type="submission" date="2016-10" db="EMBL/GenBank/DDBJ databases">
        <authorList>
            <person name="Varghese N."/>
            <person name="Submissions S."/>
        </authorList>
    </citation>
    <scope>NUCLEOTIDE SEQUENCE [LARGE SCALE GENOMIC DNA]</scope>
    <source>
        <strain evidence="12 14">CBMB27</strain>
    </source>
</reference>
<evidence type="ECO:0000256" key="5">
    <source>
        <dbReference type="ARBA" id="ARBA00022605"/>
    </source>
</evidence>
<keyword evidence="8" id="KW-0862">Zinc</keyword>